<comment type="caution">
    <text evidence="2">The sequence shown here is derived from an EMBL/GenBank/DDBJ whole genome shotgun (WGS) entry which is preliminary data.</text>
</comment>
<proteinExistence type="predicted"/>
<gene>
    <name evidence="2" type="ORF">SZN_11608</name>
</gene>
<dbReference type="Proteomes" id="UP000004217">
    <property type="component" value="Unassembled WGS sequence"/>
</dbReference>
<sequence length="31" mass="3568">MQQRIRHLLSTATASFHVSHRAGDPLPRDRL</sequence>
<evidence type="ECO:0000313" key="3">
    <source>
        <dbReference type="Proteomes" id="UP000004217"/>
    </source>
</evidence>
<feature type="region of interest" description="Disordered" evidence="1">
    <location>
        <begin position="10"/>
        <end position="31"/>
    </location>
</feature>
<protein>
    <submittedName>
        <fullName evidence="2">Uncharacterized protein</fullName>
    </submittedName>
</protein>
<reference evidence="2 3" key="1">
    <citation type="submission" date="2011-08" db="EMBL/GenBank/DDBJ databases">
        <authorList>
            <person name="Lin Y."/>
            <person name="Hao X."/>
            <person name="Johnstone L."/>
            <person name="Miller S.J."/>
            <person name="Wei G."/>
            <person name="Rensing C."/>
        </authorList>
    </citation>
    <scope>NUCLEOTIDE SEQUENCE [LARGE SCALE GENOMIC DNA]</scope>
    <source>
        <strain evidence="2 3">K42</strain>
    </source>
</reference>
<evidence type="ECO:0000256" key="1">
    <source>
        <dbReference type="SAM" id="MobiDB-lite"/>
    </source>
</evidence>
<accession>G2GA01</accession>
<keyword evidence="3" id="KW-1185">Reference proteome</keyword>
<dbReference type="EMBL" id="AGBF01000026">
    <property type="protein sequence ID" value="EGX59712.1"/>
    <property type="molecule type" value="Genomic_DNA"/>
</dbReference>
<organism evidence="2 3">
    <name type="scientific">Streptomyces zinciresistens K42</name>
    <dbReference type="NCBI Taxonomy" id="700597"/>
    <lineage>
        <taxon>Bacteria</taxon>
        <taxon>Bacillati</taxon>
        <taxon>Actinomycetota</taxon>
        <taxon>Actinomycetes</taxon>
        <taxon>Kitasatosporales</taxon>
        <taxon>Streptomycetaceae</taxon>
        <taxon>Streptomyces</taxon>
    </lineage>
</organism>
<dbReference type="AlphaFoldDB" id="G2GA01"/>
<feature type="compositionally biased region" description="Basic and acidic residues" evidence="1">
    <location>
        <begin position="21"/>
        <end position="31"/>
    </location>
</feature>
<name>G2GA01_9ACTN</name>
<evidence type="ECO:0000313" key="2">
    <source>
        <dbReference type="EMBL" id="EGX59712.1"/>
    </source>
</evidence>